<gene>
    <name evidence="2" type="ORF">EC844_109105</name>
</gene>
<protein>
    <recommendedName>
        <fullName evidence="4">DUF1315 family protein</fullName>
    </recommendedName>
</protein>
<evidence type="ECO:0000313" key="3">
    <source>
        <dbReference type="Proteomes" id="UP000294963"/>
    </source>
</evidence>
<dbReference type="AlphaFoldDB" id="A0A4R1Y5F2"/>
<reference evidence="2 3" key="1">
    <citation type="submission" date="2019-03" db="EMBL/GenBank/DDBJ databases">
        <title>Genomic analyses of the natural microbiome of Caenorhabditis elegans.</title>
        <authorList>
            <person name="Samuel B."/>
        </authorList>
    </citation>
    <scope>NUCLEOTIDE SEQUENCE [LARGE SCALE GENOMIC DNA]</scope>
    <source>
        <strain evidence="2 3">JUb89</strain>
    </source>
</reference>
<proteinExistence type="predicted"/>
<comment type="caution">
    <text evidence="2">The sequence shown here is derived from an EMBL/GenBank/DDBJ whole genome shotgun (WGS) entry which is preliminary data.</text>
</comment>
<name>A0A4R1Y5F2_ACICA</name>
<dbReference type="Pfam" id="PF07023">
    <property type="entry name" value="DUF1315"/>
    <property type="match status" value="1"/>
</dbReference>
<dbReference type="Proteomes" id="UP000294963">
    <property type="component" value="Unassembled WGS sequence"/>
</dbReference>
<dbReference type="OrthoDB" id="5616307at2"/>
<accession>A0A4R1Y5F2</accession>
<feature type="compositionally biased region" description="Basic and acidic residues" evidence="1">
    <location>
        <begin position="67"/>
        <end position="81"/>
    </location>
</feature>
<organism evidence="2 3">
    <name type="scientific">Acinetobacter calcoaceticus</name>
    <dbReference type="NCBI Taxonomy" id="471"/>
    <lineage>
        <taxon>Bacteria</taxon>
        <taxon>Pseudomonadati</taxon>
        <taxon>Pseudomonadota</taxon>
        <taxon>Gammaproteobacteria</taxon>
        <taxon>Moraxellales</taxon>
        <taxon>Moraxellaceae</taxon>
        <taxon>Acinetobacter</taxon>
        <taxon>Acinetobacter calcoaceticus/baumannii complex</taxon>
    </lineage>
</organism>
<evidence type="ECO:0000313" key="2">
    <source>
        <dbReference type="EMBL" id="TCM67333.1"/>
    </source>
</evidence>
<sequence>MNIQQMLSVLDADIVERLKTAVEIGKWPNGIALTAEQRQTCMQAVIAWEHEHVDATQRTGYINKPKKDQTEACDDEHHVPENEFTPIRFV</sequence>
<evidence type="ECO:0008006" key="4">
    <source>
        <dbReference type="Google" id="ProtNLM"/>
    </source>
</evidence>
<feature type="region of interest" description="Disordered" evidence="1">
    <location>
        <begin position="67"/>
        <end position="90"/>
    </location>
</feature>
<dbReference type="EMBL" id="SLVJ01000009">
    <property type="protein sequence ID" value="TCM67333.1"/>
    <property type="molecule type" value="Genomic_DNA"/>
</dbReference>
<dbReference type="InterPro" id="IPR009749">
    <property type="entry name" value="DUF1315"/>
</dbReference>
<evidence type="ECO:0000256" key="1">
    <source>
        <dbReference type="SAM" id="MobiDB-lite"/>
    </source>
</evidence>
<keyword evidence="3" id="KW-1185">Reference proteome</keyword>